<dbReference type="Pfam" id="PF20181">
    <property type="entry name" value="DUF6544"/>
    <property type="match status" value="1"/>
</dbReference>
<evidence type="ECO:0000313" key="3">
    <source>
        <dbReference type="Proteomes" id="UP000642468"/>
    </source>
</evidence>
<accession>A0ABR8JHI2</accession>
<feature type="signal peptide" evidence="1">
    <location>
        <begin position="1"/>
        <end position="24"/>
    </location>
</feature>
<dbReference type="InterPro" id="IPR046674">
    <property type="entry name" value="DUF6544"/>
</dbReference>
<comment type="caution">
    <text evidence="2">The sequence shown here is derived from an EMBL/GenBank/DDBJ whole genome shotgun (WGS) entry which is preliminary data.</text>
</comment>
<dbReference type="RefSeq" id="WP_190784533.1">
    <property type="nucleotide sequence ID" value="NZ_JACWZZ010000002.1"/>
</dbReference>
<gene>
    <name evidence="2" type="ORF">IC231_10880</name>
</gene>
<keyword evidence="1" id="KW-0732">Signal</keyword>
<keyword evidence="3" id="KW-1185">Reference proteome</keyword>
<name>A0ABR8JHI2_9BACT</name>
<protein>
    <recommendedName>
        <fullName evidence="4">DUF3108 domain-containing protein</fullName>
    </recommendedName>
</protein>
<reference evidence="2 3" key="1">
    <citation type="submission" date="2020-09" db="EMBL/GenBank/DDBJ databases">
        <authorList>
            <person name="Kim M.K."/>
        </authorList>
    </citation>
    <scope>NUCLEOTIDE SEQUENCE [LARGE SCALE GENOMIC DNA]</scope>
    <source>
        <strain evidence="2 3">BT646</strain>
    </source>
</reference>
<evidence type="ECO:0000313" key="2">
    <source>
        <dbReference type="EMBL" id="MBD2715542.1"/>
    </source>
</evidence>
<proteinExistence type="predicted"/>
<sequence>MSRATLLLRACAALATAAAAVATARWLAARQLRRSVQALFAGSTDVTGQTYHEAQLVGLPAPVQRYFRRVLPNGQRYLRGVRLRHTGQFKPDLRQSWSAIEGEEYLVADPPGFIWQGTTCWFTARDSYVRGHGHLGVRLLGAVPILCGAGPTYDQGELLRWLGESTWLPTALLPSRQVQWSAVDEDSACLSLTHGSQTVHYLVRFNARHEIAQCETERYQGETRLLPWIGRFSHYRKMLGVRVPMQLEALWVQDGRQCPYARFTVQELEYAPLAPY</sequence>
<dbReference type="EMBL" id="JACWZZ010000002">
    <property type="protein sequence ID" value="MBD2715542.1"/>
    <property type="molecule type" value="Genomic_DNA"/>
</dbReference>
<evidence type="ECO:0000256" key="1">
    <source>
        <dbReference type="SAM" id="SignalP"/>
    </source>
</evidence>
<dbReference type="Proteomes" id="UP000642468">
    <property type="component" value="Unassembled WGS sequence"/>
</dbReference>
<evidence type="ECO:0008006" key="4">
    <source>
        <dbReference type="Google" id="ProtNLM"/>
    </source>
</evidence>
<organism evidence="2 3">
    <name type="scientific">Hymenobacter duratus</name>
    <dbReference type="NCBI Taxonomy" id="2771356"/>
    <lineage>
        <taxon>Bacteria</taxon>
        <taxon>Pseudomonadati</taxon>
        <taxon>Bacteroidota</taxon>
        <taxon>Cytophagia</taxon>
        <taxon>Cytophagales</taxon>
        <taxon>Hymenobacteraceae</taxon>
        <taxon>Hymenobacter</taxon>
    </lineage>
</organism>
<feature type="chain" id="PRO_5047209808" description="DUF3108 domain-containing protein" evidence="1">
    <location>
        <begin position="25"/>
        <end position="276"/>
    </location>
</feature>